<dbReference type="Proteomes" id="UP000186922">
    <property type="component" value="Unassembled WGS sequence"/>
</dbReference>
<organism evidence="2 3">
    <name type="scientific">Ramazzottius varieornatus</name>
    <name type="common">Water bear</name>
    <name type="synonym">Tardigrade</name>
    <dbReference type="NCBI Taxonomy" id="947166"/>
    <lineage>
        <taxon>Eukaryota</taxon>
        <taxon>Metazoa</taxon>
        <taxon>Ecdysozoa</taxon>
        <taxon>Tardigrada</taxon>
        <taxon>Eutardigrada</taxon>
        <taxon>Parachela</taxon>
        <taxon>Hypsibioidea</taxon>
        <taxon>Ramazzottiidae</taxon>
        <taxon>Ramazzottius</taxon>
    </lineage>
</organism>
<dbReference type="AlphaFoldDB" id="A0A1D1VWS8"/>
<protein>
    <submittedName>
        <fullName evidence="2">Uncharacterized protein</fullName>
    </submittedName>
</protein>
<accession>A0A1D1VWS8</accession>
<dbReference type="EMBL" id="BDGG01000012">
    <property type="protein sequence ID" value="GAV05915.1"/>
    <property type="molecule type" value="Genomic_DNA"/>
</dbReference>
<reference evidence="2 3" key="1">
    <citation type="journal article" date="2016" name="Nat. Commun.">
        <title>Extremotolerant tardigrade genome and improved radiotolerance of human cultured cells by tardigrade-unique protein.</title>
        <authorList>
            <person name="Hashimoto T."/>
            <person name="Horikawa D.D."/>
            <person name="Saito Y."/>
            <person name="Kuwahara H."/>
            <person name="Kozuka-Hata H."/>
            <person name="Shin-I T."/>
            <person name="Minakuchi Y."/>
            <person name="Ohishi K."/>
            <person name="Motoyama A."/>
            <person name="Aizu T."/>
            <person name="Enomoto A."/>
            <person name="Kondo K."/>
            <person name="Tanaka S."/>
            <person name="Hara Y."/>
            <person name="Koshikawa S."/>
            <person name="Sagara H."/>
            <person name="Miura T."/>
            <person name="Yokobori S."/>
            <person name="Miyagawa K."/>
            <person name="Suzuki Y."/>
            <person name="Kubo T."/>
            <person name="Oyama M."/>
            <person name="Kohara Y."/>
            <person name="Fujiyama A."/>
            <person name="Arakawa K."/>
            <person name="Katayama T."/>
            <person name="Toyoda A."/>
            <person name="Kunieda T."/>
        </authorList>
    </citation>
    <scope>NUCLEOTIDE SEQUENCE [LARGE SCALE GENOMIC DNA]</scope>
    <source>
        <strain evidence="2 3">YOKOZUNA-1</strain>
    </source>
</reference>
<comment type="caution">
    <text evidence="2">The sequence shown here is derived from an EMBL/GenBank/DDBJ whole genome shotgun (WGS) entry which is preliminary data.</text>
</comment>
<feature type="region of interest" description="Disordered" evidence="1">
    <location>
        <begin position="1"/>
        <end position="20"/>
    </location>
</feature>
<sequence length="140" mass="15404">MDYLPTEEDRCPVEDPQVSSQVRRRTRVPDEVCDPTAVCSPKSQTCKVWRKALDLPSIGPLILNSRNGSGCGGGRLENPYLILAASSWLLSSLLTIDPRFPLISDLSFLGPCFCSSLFISSFYLASLQEEICSALEFLGK</sequence>
<proteinExistence type="predicted"/>
<evidence type="ECO:0000313" key="2">
    <source>
        <dbReference type="EMBL" id="GAV05915.1"/>
    </source>
</evidence>
<name>A0A1D1VWS8_RAMVA</name>
<evidence type="ECO:0000313" key="3">
    <source>
        <dbReference type="Proteomes" id="UP000186922"/>
    </source>
</evidence>
<evidence type="ECO:0000256" key="1">
    <source>
        <dbReference type="SAM" id="MobiDB-lite"/>
    </source>
</evidence>
<gene>
    <name evidence="2" type="primary">RvY_15971-1</name>
    <name evidence="2" type="synonym">RvY_15971.1</name>
    <name evidence="2" type="ORF">RvY_15971</name>
</gene>
<keyword evidence="3" id="KW-1185">Reference proteome</keyword>